<dbReference type="EMBL" id="JXNT01000003">
    <property type="protein sequence ID" value="ODM21208.1"/>
    <property type="molecule type" value="Genomic_DNA"/>
</dbReference>
<protein>
    <submittedName>
        <fullName evidence="1">Uncharacterized protein</fullName>
    </submittedName>
</protein>
<organism evidence="1 2">
    <name type="scientific">Aspergillus cristatus</name>
    <name type="common">Chinese Fuzhuan brick tea-fermentation fungus</name>
    <name type="synonym">Eurotium cristatum</name>
    <dbReference type="NCBI Taxonomy" id="573508"/>
    <lineage>
        <taxon>Eukaryota</taxon>
        <taxon>Fungi</taxon>
        <taxon>Dikarya</taxon>
        <taxon>Ascomycota</taxon>
        <taxon>Pezizomycotina</taxon>
        <taxon>Eurotiomycetes</taxon>
        <taxon>Eurotiomycetidae</taxon>
        <taxon>Eurotiales</taxon>
        <taxon>Aspergillaceae</taxon>
        <taxon>Aspergillus</taxon>
        <taxon>Aspergillus subgen. Aspergillus</taxon>
    </lineage>
</organism>
<gene>
    <name evidence="1" type="ORF">SI65_04261</name>
</gene>
<evidence type="ECO:0000313" key="2">
    <source>
        <dbReference type="Proteomes" id="UP000094569"/>
    </source>
</evidence>
<comment type="caution">
    <text evidence="1">The sequence shown here is derived from an EMBL/GenBank/DDBJ whole genome shotgun (WGS) entry which is preliminary data.</text>
</comment>
<sequence>MAELINKHPHIQEFTQKLNKSSPHHRESLKARLLILSTGLPTKKAAISYGGNILADIECIQKMQTIDKRQAKALEAKFRDLYELPFESHALIVKSPKDLVSSCNILATTKILAPWAENKETVGYQKQLKYFVQGWLLYEKQGTGMNYLKASKLEHARHWYIETMKDGFDAKNSWDGFGLGLLSD</sequence>
<dbReference type="AlphaFoldDB" id="A0A1E3BJX4"/>
<reference evidence="1 2" key="1">
    <citation type="journal article" date="2016" name="BMC Genomics">
        <title>Comparative genomic and transcriptomic analyses of the Fuzhuan brick tea-fermentation fungus Aspergillus cristatus.</title>
        <authorList>
            <person name="Ge Y."/>
            <person name="Wang Y."/>
            <person name="Liu Y."/>
            <person name="Tan Y."/>
            <person name="Ren X."/>
            <person name="Zhang X."/>
            <person name="Hyde K.D."/>
            <person name="Liu Y."/>
            <person name="Liu Z."/>
        </authorList>
    </citation>
    <scope>NUCLEOTIDE SEQUENCE [LARGE SCALE GENOMIC DNA]</scope>
    <source>
        <strain evidence="1 2">GZAAS20.1005</strain>
    </source>
</reference>
<proteinExistence type="predicted"/>
<dbReference type="VEuPathDB" id="FungiDB:SI65_04261"/>
<accession>A0A1E3BJX4</accession>
<dbReference type="Proteomes" id="UP000094569">
    <property type="component" value="Unassembled WGS sequence"/>
</dbReference>
<evidence type="ECO:0000313" key="1">
    <source>
        <dbReference type="EMBL" id="ODM21208.1"/>
    </source>
</evidence>
<keyword evidence="2" id="KW-1185">Reference proteome</keyword>
<name>A0A1E3BJX4_ASPCR</name>
<dbReference type="OrthoDB" id="10670225at2759"/>